<dbReference type="EMBL" id="CP036259">
    <property type="protein sequence ID" value="QDR81687.1"/>
    <property type="molecule type" value="Genomic_DNA"/>
</dbReference>
<sequence>MTEDKQAFFLDGSSLRIMFSRRECIYDFLRRLFLTGPNRDLLSSLIELTAGQPAADTGAGPVWEQNFICFLQALEPDRTERLSAILQPEFTRLFIGPRHVPAPPYESVYRSPARALMQETTLAVRKKYRAAGLLVRNFNREPDDHIGLELEFIYYLNQQAAAALARQQAAAVLAAIDRQQQFLAEHLSQWVPAFCGDIAANTGQDFFRKLAGFMAGFIREDLAQVDLLKRAIAGRDCG</sequence>
<dbReference type="Pfam" id="PF02613">
    <property type="entry name" value="Nitrate_red_del"/>
    <property type="match status" value="1"/>
</dbReference>
<dbReference type="InterPro" id="IPR050289">
    <property type="entry name" value="TorD/DmsD_chaperones"/>
</dbReference>
<proteinExistence type="predicted"/>
<keyword evidence="1" id="KW-0143">Chaperone</keyword>
<accession>A0A517DWG3</accession>
<gene>
    <name evidence="2" type="primary">dmsD_2</name>
    <name evidence="2" type="ORF">SPTER_30990</name>
</gene>
<dbReference type="Proteomes" id="UP000320776">
    <property type="component" value="Chromosome"/>
</dbReference>
<dbReference type="PANTHER" id="PTHR34227:SF1">
    <property type="entry name" value="DIMETHYL SULFOXIDE REDUCTASE CHAPERONE-RELATED"/>
    <property type="match status" value="1"/>
</dbReference>
<reference evidence="2 3" key="1">
    <citation type="submission" date="2019-02" db="EMBL/GenBank/DDBJ databases">
        <title>Closed genome of Sporomusa termitida DSM 4440.</title>
        <authorList>
            <person name="Poehlein A."/>
            <person name="Daniel R."/>
        </authorList>
    </citation>
    <scope>NUCLEOTIDE SEQUENCE [LARGE SCALE GENOMIC DNA]</scope>
    <source>
        <strain evidence="2 3">DSM 4440</strain>
    </source>
</reference>
<evidence type="ECO:0000256" key="1">
    <source>
        <dbReference type="ARBA" id="ARBA00023186"/>
    </source>
</evidence>
<dbReference type="OrthoDB" id="9795302at2"/>
<name>A0A517DWG3_9FIRM</name>
<evidence type="ECO:0000313" key="3">
    <source>
        <dbReference type="Proteomes" id="UP000320776"/>
    </source>
</evidence>
<dbReference type="PANTHER" id="PTHR34227">
    <property type="entry name" value="CHAPERONE PROTEIN YCDY"/>
    <property type="match status" value="1"/>
</dbReference>
<dbReference type="InterPro" id="IPR020945">
    <property type="entry name" value="DMSO/NO3_reduct_chaperone"/>
</dbReference>
<organism evidence="2 3">
    <name type="scientific">Sporomusa termitida</name>
    <dbReference type="NCBI Taxonomy" id="2377"/>
    <lineage>
        <taxon>Bacteria</taxon>
        <taxon>Bacillati</taxon>
        <taxon>Bacillota</taxon>
        <taxon>Negativicutes</taxon>
        <taxon>Selenomonadales</taxon>
        <taxon>Sporomusaceae</taxon>
        <taxon>Sporomusa</taxon>
    </lineage>
</organism>
<protein>
    <submittedName>
        <fullName evidence="2">Tat proofreading chaperone DmsD</fullName>
    </submittedName>
</protein>
<dbReference type="KEGG" id="sted:SPTER_30990"/>
<dbReference type="RefSeq" id="WP_144351153.1">
    <property type="nucleotide sequence ID" value="NZ_CP036259.1"/>
</dbReference>
<evidence type="ECO:0000313" key="2">
    <source>
        <dbReference type="EMBL" id="QDR81687.1"/>
    </source>
</evidence>
<dbReference type="SUPFAM" id="SSF89155">
    <property type="entry name" value="TorD-like"/>
    <property type="match status" value="1"/>
</dbReference>
<dbReference type="Gene3D" id="1.10.3480.10">
    <property type="entry name" value="TorD-like"/>
    <property type="match status" value="1"/>
</dbReference>
<dbReference type="AlphaFoldDB" id="A0A517DWG3"/>
<keyword evidence="3" id="KW-1185">Reference proteome</keyword>
<dbReference type="InterPro" id="IPR036411">
    <property type="entry name" value="TorD-like_sf"/>
</dbReference>